<feature type="domain" description="Ubiquitin-like protease family profile" evidence="6">
    <location>
        <begin position="330"/>
        <end position="514"/>
    </location>
</feature>
<dbReference type="GO" id="GO:0006508">
    <property type="term" value="P:proteolysis"/>
    <property type="evidence" value="ECO:0007669"/>
    <property type="project" value="UniProtKB-KW"/>
</dbReference>
<dbReference type="AlphaFoldDB" id="A0A830HP58"/>
<dbReference type="PROSITE" id="PS50600">
    <property type="entry name" value="ULP_PROTEASE"/>
    <property type="match status" value="1"/>
</dbReference>
<organism evidence="7 8">
    <name type="scientific">Pycnococcus provasolii</name>
    <dbReference type="NCBI Taxonomy" id="41880"/>
    <lineage>
        <taxon>Eukaryota</taxon>
        <taxon>Viridiplantae</taxon>
        <taxon>Chlorophyta</taxon>
        <taxon>Pseudoscourfieldiophyceae</taxon>
        <taxon>Pseudoscourfieldiales</taxon>
        <taxon>Pycnococcaceae</taxon>
        <taxon>Pycnococcus</taxon>
    </lineage>
</organism>
<gene>
    <name evidence="7" type="ORF">PPROV_000745900</name>
</gene>
<protein>
    <recommendedName>
        <fullName evidence="6">Ubiquitin-like protease family profile domain-containing protein</fullName>
    </recommendedName>
</protein>
<keyword evidence="2" id="KW-0645">Protease</keyword>
<dbReference type="Pfam" id="PF02902">
    <property type="entry name" value="Peptidase_C48"/>
    <property type="match status" value="1"/>
</dbReference>
<accession>A0A830HP58</accession>
<dbReference type="InterPro" id="IPR003653">
    <property type="entry name" value="Peptidase_C48_C"/>
</dbReference>
<dbReference type="PANTHER" id="PTHR12606:SF1">
    <property type="entry name" value="UBIQUITIN-LIKE-SPECIFIC PROTEASE 1A"/>
    <property type="match status" value="1"/>
</dbReference>
<comment type="caution">
    <text evidence="7">The sequence shown here is derived from an EMBL/GenBank/DDBJ whole genome shotgun (WGS) entry which is preliminary data.</text>
</comment>
<proteinExistence type="inferred from homology"/>
<reference evidence="7" key="1">
    <citation type="submission" date="2020-10" db="EMBL/GenBank/DDBJ databases">
        <title>Unveiling of a novel bifunctional photoreceptor, Dualchrome1, isolated from a cosmopolitan green alga.</title>
        <authorList>
            <person name="Suzuki S."/>
            <person name="Kawachi M."/>
        </authorList>
    </citation>
    <scope>NUCLEOTIDE SEQUENCE</scope>
    <source>
        <strain evidence="7">NIES 2893</strain>
    </source>
</reference>
<name>A0A830HP58_9CHLO</name>
<dbReference type="EMBL" id="BNJQ01000022">
    <property type="protein sequence ID" value="GHP08722.1"/>
    <property type="molecule type" value="Genomic_DNA"/>
</dbReference>
<comment type="similarity">
    <text evidence="1">Belongs to the peptidase C48 family.</text>
</comment>
<evidence type="ECO:0000313" key="8">
    <source>
        <dbReference type="Proteomes" id="UP000660262"/>
    </source>
</evidence>
<dbReference type="PANTHER" id="PTHR12606">
    <property type="entry name" value="SENTRIN/SUMO-SPECIFIC PROTEASE"/>
    <property type="match status" value="1"/>
</dbReference>
<dbReference type="Gene3D" id="3.40.395.10">
    <property type="entry name" value="Adenoviral Proteinase, Chain A"/>
    <property type="match status" value="1"/>
</dbReference>
<feature type="region of interest" description="Disordered" evidence="5">
    <location>
        <begin position="16"/>
        <end position="48"/>
    </location>
</feature>
<evidence type="ECO:0000259" key="6">
    <source>
        <dbReference type="PROSITE" id="PS50600"/>
    </source>
</evidence>
<dbReference type="Proteomes" id="UP000660262">
    <property type="component" value="Unassembled WGS sequence"/>
</dbReference>
<dbReference type="SUPFAM" id="SSF54001">
    <property type="entry name" value="Cysteine proteinases"/>
    <property type="match status" value="1"/>
</dbReference>
<evidence type="ECO:0000256" key="2">
    <source>
        <dbReference type="ARBA" id="ARBA00022670"/>
    </source>
</evidence>
<dbReference type="OrthoDB" id="1939479at2759"/>
<evidence type="ECO:0000256" key="1">
    <source>
        <dbReference type="ARBA" id="ARBA00005234"/>
    </source>
</evidence>
<feature type="region of interest" description="Disordered" evidence="5">
    <location>
        <begin position="180"/>
        <end position="216"/>
    </location>
</feature>
<dbReference type="GO" id="GO:0016929">
    <property type="term" value="F:deSUMOylase activity"/>
    <property type="evidence" value="ECO:0007669"/>
    <property type="project" value="TreeGrafter"/>
</dbReference>
<keyword evidence="3" id="KW-0378">Hydrolase</keyword>
<evidence type="ECO:0000256" key="4">
    <source>
        <dbReference type="ARBA" id="ARBA00022807"/>
    </source>
</evidence>
<dbReference type="InterPro" id="IPR038765">
    <property type="entry name" value="Papain-like_cys_pep_sf"/>
</dbReference>
<sequence length="551" mass="62454">MATWFDRVRVSLFGSTSRSNGTHVGGEGTRESPLNVADSPSPSPQEVGADAVGEVRGADDSYRQSLGKRRLLFDEATTAAVVATTDRALSGTRLDFAPSTRRCPPRTAVDVDVYKRLKLVSDIERNRRERAIDSGRPLLAPRWATSRTPAPTTSTPAATTAVATTPYSYYNDFASYVMDDNNNSGRHRQQQQQPTTWTPLAGPSEAELSAGESERKLNETNARINAILERLQNVSLHRQEVDAKATVRSRDEEIKLTQERVAALTRERMAGTGVPPTPSLSEEKEEQTELEDEILRDFEHQDDVARERYLDAINANNGGGIMCSHERDRLDLTRRDLSTLHKQGWLNDEVINCYVALLQDRDLAWRRDGDPGGRRRPRCHFFNTFFYNKLFQDSHKYTYLERWTRAKKLAKVHGGKTLFDSCDKIIAPIHKGNHWCCAVIDLEAQAFVYYDSFKSEDHDCLEAMKQFAIDEARTRENTHISDVESWPVLFPQDIPEQRNGWDCGVFAATYAEVESRCMGRPKHFGFDQRDMPDLRVRMCVELLDQKVGYVG</sequence>
<evidence type="ECO:0000256" key="3">
    <source>
        <dbReference type="ARBA" id="ARBA00022801"/>
    </source>
</evidence>
<evidence type="ECO:0000313" key="7">
    <source>
        <dbReference type="EMBL" id="GHP08722.1"/>
    </source>
</evidence>
<dbReference type="GO" id="GO:0016926">
    <property type="term" value="P:protein desumoylation"/>
    <property type="evidence" value="ECO:0007669"/>
    <property type="project" value="TreeGrafter"/>
</dbReference>
<evidence type="ECO:0000256" key="5">
    <source>
        <dbReference type="SAM" id="MobiDB-lite"/>
    </source>
</evidence>
<dbReference type="GO" id="GO:0005634">
    <property type="term" value="C:nucleus"/>
    <property type="evidence" value="ECO:0007669"/>
    <property type="project" value="TreeGrafter"/>
</dbReference>
<keyword evidence="8" id="KW-1185">Reference proteome</keyword>
<keyword evidence="4" id="KW-0788">Thiol protease</keyword>